<keyword evidence="9" id="KW-1185">Reference proteome</keyword>
<dbReference type="PANTHER" id="PTHR30532:SF29">
    <property type="entry name" value="FE(3+) DICITRATE-BINDING PERIPLASMIC PROTEIN"/>
    <property type="match status" value="1"/>
</dbReference>
<keyword evidence="3" id="KW-0813">Transport</keyword>
<dbReference type="InterPro" id="IPR002491">
    <property type="entry name" value="ABC_transptr_periplasmic_BD"/>
</dbReference>
<protein>
    <submittedName>
        <fullName evidence="8">Iron complex transport system substrate-binding protein</fullName>
    </submittedName>
</protein>
<dbReference type="Gene3D" id="3.40.50.1980">
    <property type="entry name" value="Nitrogenase molybdenum iron protein domain"/>
    <property type="match status" value="2"/>
</dbReference>
<dbReference type="PROSITE" id="PS50983">
    <property type="entry name" value="FE_B12_PBP"/>
    <property type="match status" value="1"/>
</dbReference>
<evidence type="ECO:0000313" key="8">
    <source>
        <dbReference type="EMBL" id="TDV49964.1"/>
    </source>
</evidence>
<feature type="domain" description="Fe/B12 periplasmic-binding" evidence="7">
    <location>
        <begin position="79"/>
        <end position="338"/>
    </location>
</feature>
<dbReference type="PROSITE" id="PS51257">
    <property type="entry name" value="PROKAR_LIPOPROTEIN"/>
    <property type="match status" value="1"/>
</dbReference>
<keyword evidence="4 6" id="KW-0732">Signal</keyword>
<dbReference type="PANTHER" id="PTHR30532">
    <property type="entry name" value="IRON III DICITRATE-BINDING PERIPLASMIC PROTEIN"/>
    <property type="match status" value="1"/>
</dbReference>
<evidence type="ECO:0000256" key="4">
    <source>
        <dbReference type="ARBA" id="ARBA00022729"/>
    </source>
</evidence>
<dbReference type="GO" id="GO:0030288">
    <property type="term" value="C:outer membrane-bounded periplasmic space"/>
    <property type="evidence" value="ECO:0007669"/>
    <property type="project" value="TreeGrafter"/>
</dbReference>
<evidence type="ECO:0000313" key="9">
    <source>
        <dbReference type="Proteomes" id="UP000294927"/>
    </source>
</evidence>
<name>A0A4R7VKG5_9PSEU</name>
<feature type="signal peptide" evidence="6">
    <location>
        <begin position="1"/>
        <end position="24"/>
    </location>
</feature>
<dbReference type="EMBL" id="SOCP01000007">
    <property type="protein sequence ID" value="TDV49964.1"/>
    <property type="molecule type" value="Genomic_DNA"/>
</dbReference>
<feature type="region of interest" description="Disordered" evidence="5">
    <location>
        <begin position="29"/>
        <end position="56"/>
    </location>
</feature>
<gene>
    <name evidence="8" type="ORF">CLV71_107312</name>
</gene>
<sequence>MSLIPKPRWALSLVGIVITSAALAGCGSAGGATAGGPQTSGSAAAKDVGADANTEQCGKTSRTIKHDLGTTTVRGTPSRVVVLEFSFVDAVVNLGVKPVGIADDNDPDRLIPALKDKVGKYTPLGLRASPNLQVITSLKPDLILADSQDNAGIYAQLSKIAPTIAVASEAAGYQDTINSEKVVAQAMGKCEQMDTVLAHHEKVMQGFKNRVPKGEARKVLFAISTDTGVSGYTEGGFAPGVLAALGLRSPLPDTGGDAQVAMSLETMVSTRPDVLFVAPHPGKLLLDQWATTSLWDSIPAVAHDKVYKMNQNLWSRARGLTAAEEIAEQAVDKLYGAS</sequence>
<evidence type="ECO:0000256" key="1">
    <source>
        <dbReference type="ARBA" id="ARBA00004196"/>
    </source>
</evidence>
<comment type="similarity">
    <text evidence="2">Belongs to the bacterial solute-binding protein 8 family.</text>
</comment>
<dbReference type="CDD" id="cd01146">
    <property type="entry name" value="FhuD"/>
    <property type="match status" value="1"/>
</dbReference>
<organism evidence="8 9">
    <name type="scientific">Actinophytocola oryzae</name>
    <dbReference type="NCBI Taxonomy" id="502181"/>
    <lineage>
        <taxon>Bacteria</taxon>
        <taxon>Bacillati</taxon>
        <taxon>Actinomycetota</taxon>
        <taxon>Actinomycetes</taxon>
        <taxon>Pseudonocardiales</taxon>
        <taxon>Pseudonocardiaceae</taxon>
    </lineage>
</organism>
<dbReference type="NCBIfam" id="NF008501">
    <property type="entry name" value="PRK11411.1"/>
    <property type="match status" value="1"/>
</dbReference>
<dbReference type="SUPFAM" id="SSF53807">
    <property type="entry name" value="Helical backbone' metal receptor"/>
    <property type="match status" value="1"/>
</dbReference>
<evidence type="ECO:0000256" key="3">
    <source>
        <dbReference type="ARBA" id="ARBA00022448"/>
    </source>
</evidence>
<dbReference type="Proteomes" id="UP000294927">
    <property type="component" value="Unassembled WGS sequence"/>
</dbReference>
<feature type="compositionally biased region" description="Low complexity" evidence="5">
    <location>
        <begin position="35"/>
        <end position="45"/>
    </location>
</feature>
<feature type="chain" id="PRO_5038590436" evidence="6">
    <location>
        <begin position="25"/>
        <end position="338"/>
    </location>
</feature>
<proteinExistence type="inferred from homology"/>
<dbReference type="AlphaFoldDB" id="A0A4R7VKG5"/>
<dbReference type="OrthoDB" id="9793175at2"/>
<dbReference type="InterPro" id="IPR051313">
    <property type="entry name" value="Bact_iron-sidero_bind"/>
</dbReference>
<accession>A0A4R7VKG5</accession>
<dbReference type="GO" id="GO:1901678">
    <property type="term" value="P:iron coordination entity transport"/>
    <property type="evidence" value="ECO:0007669"/>
    <property type="project" value="UniProtKB-ARBA"/>
</dbReference>
<reference evidence="8 9" key="1">
    <citation type="submission" date="2019-03" db="EMBL/GenBank/DDBJ databases">
        <title>Genomic Encyclopedia of Archaeal and Bacterial Type Strains, Phase II (KMG-II): from individual species to whole genera.</title>
        <authorList>
            <person name="Goeker M."/>
        </authorList>
    </citation>
    <scope>NUCLEOTIDE SEQUENCE [LARGE SCALE GENOMIC DNA]</scope>
    <source>
        <strain evidence="8 9">DSM 45499</strain>
    </source>
</reference>
<evidence type="ECO:0000259" key="7">
    <source>
        <dbReference type="PROSITE" id="PS50983"/>
    </source>
</evidence>
<comment type="subcellular location">
    <subcellularLocation>
        <location evidence="1">Cell envelope</location>
    </subcellularLocation>
</comment>
<evidence type="ECO:0000256" key="2">
    <source>
        <dbReference type="ARBA" id="ARBA00008814"/>
    </source>
</evidence>
<evidence type="ECO:0000256" key="6">
    <source>
        <dbReference type="SAM" id="SignalP"/>
    </source>
</evidence>
<comment type="caution">
    <text evidence="8">The sequence shown here is derived from an EMBL/GenBank/DDBJ whole genome shotgun (WGS) entry which is preliminary data.</text>
</comment>
<dbReference type="Pfam" id="PF01497">
    <property type="entry name" value="Peripla_BP_2"/>
    <property type="match status" value="1"/>
</dbReference>
<evidence type="ECO:0000256" key="5">
    <source>
        <dbReference type="SAM" id="MobiDB-lite"/>
    </source>
</evidence>
<dbReference type="RefSeq" id="WP_133904636.1">
    <property type="nucleotide sequence ID" value="NZ_SOCP01000007.1"/>
</dbReference>